<comment type="caution">
    <text evidence="3">The sequence shown here is derived from an EMBL/GenBank/DDBJ whole genome shotgun (WGS) entry which is preliminary data.</text>
</comment>
<evidence type="ECO:0000256" key="1">
    <source>
        <dbReference type="SAM" id="MobiDB-lite"/>
    </source>
</evidence>
<name>A0A8S3T8Y8_MYTED</name>
<reference evidence="3" key="1">
    <citation type="submission" date="2021-03" db="EMBL/GenBank/DDBJ databases">
        <authorList>
            <person name="Bekaert M."/>
        </authorList>
    </citation>
    <scope>NUCLEOTIDE SEQUENCE</scope>
</reference>
<dbReference type="AlphaFoldDB" id="A0A8S3T8Y8"/>
<gene>
    <name evidence="3" type="ORF">MEDL_40119</name>
</gene>
<keyword evidence="4" id="KW-1185">Reference proteome</keyword>
<accession>A0A8S3T8Y8</accession>
<feature type="region of interest" description="Disordered" evidence="1">
    <location>
        <begin position="1"/>
        <end position="35"/>
    </location>
</feature>
<dbReference type="Pfam" id="PF08373">
    <property type="entry name" value="RAP"/>
    <property type="match status" value="1"/>
</dbReference>
<evidence type="ECO:0000313" key="4">
    <source>
        <dbReference type="Proteomes" id="UP000683360"/>
    </source>
</evidence>
<organism evidence="3 4">
    <name type="scientific">Mytilus edulis</name>
    <name type="common">Blue mussel</name>
    <dbReference type="NCBI Taxonomy" id="6550"/>
    <lineage>
        <taxon>Eukaryota</taxon>
        <taxon>Metazoa</taxon>
        <taxon>Spiralia</taxon>
        <taxon>Lophotrochozoa</taxon>
        <taxon>Mollusca</taxon>
        <taxon>Bivalvia</taxon>
        <taxon>Autobranchia</taxon>
        <taxon>Pteriomorphia</taxon>
        <taxon>Mytilida</taxon>
        <taxon>Mytiloidea</taxon>
        <taxon>Mytilidae</taxon>
        <taxon>Mytilinae</taxon>
        <taxon>Mytilus</taxon>
    </lineage>
</organism>
<protein>
    <recommendedName>
        <fullName evidence="2">RAP domain-containing protein</fullName>
    </recommendedName>
</protein>
<feature type="domain" description="RAP" evidence="2">
    <location>
        <begin position="109"/>
        <end position="169"/>
    </location>
</feature>
<sequence length="193" mass="23100">MLSFTQESEQHFDNFKNNNTVEDGVSKDDSKDIDENLPKVEGLDLLFQTNDIMSEDGLINDEWQQETEKTYEELLQDIQHFTDSKIVKQQFRRLQDKIIDDHNSTLRQVAILPYTSDCYCKNTGRLLGEYAIQKKFLEERHFTVVEVKYSEMHKMREKLKDFIPLAHQTETKHLRQLKHIVYQNRFPLYFISY</sequence>
<dbReference type="SMART" id="SM00952">
    <property type="entry name" value="RAP"/>
    <property type="match status" value="1"/>
</dbReference>
<dbReference type="InterPro" id="IPR013584">
    <property type="entry name" value="RAP"/>
</dbReference>
<proteinExistence type="predicted"/>
<evidence type="ECO:0000259" key="2">
    <source>
        <dbReference type="SMART" id="SM00952"/>
    </source>
</evidence>
<dbReference type="Proteomes" id="UP000683360">
    <property type="component" value="Unassembled WGS sequence"/>
</dbReference>
<dbReference type="EMBL" id="CAJPWZ010001948">
    <property type="protein sequence ID" value="CAG2227059.1"/>
    <property type="molecule type" value="Genomic_DNA"/>
</dbReference>
<evidence type="ECO:0000313" key="3">
    <source>
        <dbReference type="EMBL" id="CAG2227059.1"/>
    </source>
</evidence>
<feature type="compositionally biased region" description="Basic and acidic residues" evidence="1">
    <location>
        <begin position="24"/>
        <end position="35"/>
    </location>
</feature>